<dbReference type="InterPro" id="IPR016024">
    <property type="entry name" value="ARM-type_fold"/>
</dbReference>
<evidence type="ECO:0008006" key="4">
    <source>
        <dbReference type="Google" id="ProtNLM"/>
    </source>
</evidence>
<gene>
    <name evidence="2" type="ORF">Pan44_40940</name>
</gene>
<feature type="region of interest" description="Disordered" evidence="1">
    <location>
        <begin position="24"/>
        <end position="54"/>
    </location>
</feature>
<dbReference type="RefSeq" id="WP_231754113.1">
    <property type="nucleotide sequence ID" value="NZ_CP036271.1"/>
</dbReference>
<organism evidence="2 3">
    <name type="scientific">Caulifigura coniformis</name>
    <dbReference type="NCBI Taxonomy" id="2527983"/>
    <lineage>
        <taxon>Bacteria</taxon>
        <taxon>Pseudomonadati</taxon>
        <taxon>Planctomycetota</taxon>
        <taxon>Planctomycetia</taxon>
        <taxon>Planctomycetales</taxon>
        <taxon>Planctomycetaceae</taxon>
        <taxon>Caulifigura</taxon>
    </lineage>
</organism>
<dbReference type="PROSITE" id="PS51257">
    <property type="entry name" value="PROKAR_LIPOPROTEIN"/>
    <property type="match status" value="1"/>
</dbReference>
<name>A0A517SIS6_9PLAN</name>
<proteinExistence type="predicted"/>
<protein>
    <recommendedName>
        <fullName evidence="4">HEAT repeat protein</fullName>
    </recommendedName>
</protein>
<dbReference type="AlphaFoldDB" id="A0A517SIS6"/>
<feature type="compositionally biased region" description="Basic and acidic residues" evidence="1">
    <location>
        <begin position="438"/>
        <end position="460"/>
    </location>
</feature>
<dbReference type="Pfam" id="PF13646">
    <property type="entry name" value="HEAT_2"/>
    <property type="match status" value="1"/>
</dbReference>
<evidence type="ECO:0000256" key="1">
    <source>
        <dbReference type="SAM" id="MobiDB-lite"/>
    </source>
</evidence>
<keyword evidence="3" id="KW-1185">Reference proteome</keyword>
<dbReference type="Gene3D" id="1.25.10.10">
    <property type="entry name" value="Leucine-rich Repeat Variant"/>
    <property type="match status" value="1"/>
</dbReference>
<dbReference type="Proteomes" id="UP000315700">
    <property type="component" value="Chromosome"/>
</dbReference>
<reference evidence="2 3" key="1">
    <citation type="submission" date="2019-02" db="EMBL/GenBank/DDBJ databases">
        <title>Deep-cultivation of Planctomycetes and their phenomic and genomic characterization uncovers novel biology.</title>
        <authorList>
            <person name="Wiegand S."/>
            <person name="Jogler M."/>
            <person name="Boedeker C."/>
            <person name="Pinto D."/>
            <person name="Vollmers J."/>
            <person name="Rivas-Marin E."/>
            <person name="Kohn T."/>
            <person name="Peeters S.H."/>
            <person name="Heuer A."/>
            <person name="Rast P."/>
            <person name="Oberbeckmann S."/>
            <person name="Bunk B."/>
            <person name="Jeske O."/>
            <person name="Meyerdierks A."/>
            <person name="Storesund J.E."/>
            <person name="Kallscheuer N."/>
            <person name="Luecker S."/>
            <person name="Lage O.M."/>
            <person name="Pohl T."/>
            <person name="Merkel B.J."/>
            <person name="Hornburger P."/>
            <person name="Mueller R.-W."/>
            <person name="Bruemmer F."/>
            <person name="Labrenz M."/>
            <person name="Spormann A.M."/>
            <person name="Op den Camp H."/>
            <person name="Overmann J."/>
            <person name="Amann R."/>
            <person name="Jetten M.S.M."/>
            <person name="Mascher T."/>
            <person name="Medema M.H."/>
            <person name="Devos D.P."/>
            <person name="Kaster A.-K."/>
            <person name="Ovreas L."/>
            <person name="Rohde M."/>
            <person name="Galperin M.Y."/>
            <person name="Jogler C."/>
        </authorList>
    </citation>
    <scope>NUCLEOTIDE SEQUENCE [LARGE SCALE GENOMIC DNA]</scope>
    <source>
        <strain evidence="2 3">Pan44</strain>
    </source>
</reference>
<evidence type="ECO:0000313" key="2">
    <source>
        <dbReference type="EMBL" id="QDT56044.1"/>
    </source>
</evidence>
<feature type="compositionally biased region" description="Low complexity" evidence="1">
    <location>
        <begin position="27"/>
        <end position="46"/>
    </location>
</feature>
<dbReference type="KEGG" id="ccos:Pan44_40940"/>
<accession>A0A517SIS6</accession>
<sequence>MKRNGSRSGILRLLPLAALVVSGCGKSTEPAGPTSATPATSASGSPVPAPMTASDPTDVYRDLLEALNTKVALISTVQDIPSAKVVSDRFPEADRRHNVLADQYRNSLLTEAQRKEIEQQFGTRQAELEKAWNEHYSRVAFIPGAWENMHPELAPFADMTSYPDDAAGLEAAIIERLQKSIEIQRQVTDVETAKKWGTQYQVASARIGVLLGKHNQARGARGGKDADTPTIQQLRREFDAQRQRINGIPDAARLLNGEAPRTTTVVSLESSADWQPIVIELQSGDVVRVRNTLNQMSGINPPPPWKSHVFPELIKLLDFEPVRGSAAEALKKGWFGPQQSLQVLDAADHQQDRGFKEMLYEGVSRVPGLEEATIERLAALFPISPGKTVSLLREVGPKAEPVAQKYAGHENHEVRICVCEVLRDIGSQASQDLLKTLAEDSNKSVASKAKEALREIEKPAAQRPHLRNRKSA</sequence>
<evidence type="ECO:0000313" key="3">
    <source>
        <dbReference type="Proteomes" id="UP000315700"/>
    </source>
</evidence>
<dbReference type="EMBL" id="CP036271">
    <property type="protein sequence ID" value="QDT56044.1"/>
    <property type="molecule type" value="Genomic_DNA"/>
</dbReference>
<feature type="region of interest" description="Disordered" evidence="1">
    <location>
        <begin position="438"/>
        <end position="472"/>
    </location>
</feature>
<dbReference type="SUPFAM" id="SSF48371">
    <property type="entry name" value="ARM repeat"/>
    <property type="match status" value="1"/>
</dbReference>
<dbReference type="InParanoid" id="A0A517SIS6"/>
<dbReference type="InterPro" id="IPR011989">
    <property type="entry name" value="ARM-like"/>
</dbReference>